<proteinExistence type="predicted"/>
<evidence type="ECO:0000256" key="1">
    <source>
        <dbReference type="SAM" id="SignalP"/>
    </source>
</evidence>
<protein>
    <recommendedName>
        <fullName evidence="4">Lipoprotein</fullName>
    </recommendedName>
</protein>
<dbReference type="EMBL" id="JAZDQT010000001">
    <property type="protein sequence ID" value="MEE1944080.1"/>
    <property type="molecule type" value="Genomic_DNA"/>
</dbReference>
<dbReference type="PROSITE" id="PS51257">
    <property type="entry name" value="PROKAR_LIPOPROTEIN"/>
    <property type="match status" value="1"/>
</dbReference>
<name>A0ABU7I3Q4_9SPHI</name>
<keyword evidence="3" id="KW-1185">Reference proteome</keyword>
<dbReference type="RefSeq" id="WP_330106461.1">
    <property type="nucleotide sequence ID" value="NZ_JAZDQT010000001.1"/>
</dbReference>
<evidence type="ECO:0000313" key="3">
    <source>
        <dbReference type="Proteomes" id="UP001336835"/>
    </source>
</evidence>
<organism evidence="2 3">
    <name type="scientific">Pedobacter albus</name>
    <dbReference type="NCBI Taxonomy" id="3113905"/>
    <lineage>
        <taxon>Bacteria</taxon>
        <taxon>Pseudomonadati</taxon>
        <taxon>Bacteroidota</taxon>
        <taxon>Sphingobacteriia</taxon>
        <taxon>Sphingobacteriales</taxon>
        <taxon>Sphingobacteriaceae</taxon>
        <taxon>Pedobacter</taxon>
    </lineage>
</organism>
<comment type="caution">
    <text evidence="2">The sequence shown here is derived from an EMBL/GenBank/DDBJ whole genome shotgun (WGS) entry which is preliminary data.</text>
</comment>
<feature type="chain" id="PRO_5045530387" description="Lipoprotein" evidence="1">
    <location>
        <begin position="24"/>
        <end position="180"/>
    </location>
</feature>
<feature type="signal peptide" evidence="1">
    <location>
        <begin position="1"/>
        <end position="23"/>
    </location>
</feature>
<evidence type="ECO:0008006" key="4">
    <source>
        <dbReference type="Google" id="ProtNLM"/>
    </source>
</evidence>
<reference evidence="2 3" key="1">
    <citation type="submission" date="2024-01" db="EMBL/GenBank/DDBJ databases">
        <title>Pedobacter sp. nov., isolated from fresh soil.</title>
        <authorList>
            <person name="Le N.T.T."/>
        </authorList>
    </citation>
    <scope>NUCLEOTIDE SEQUENCE [LARGE SCALE GENOMIC DNA]</scope>
    <source>
        <strain evidence="2 3">KR3-3</strain>
    </source>
</reference>
<accession>A0ABU7I3Q4</accession>
<evidence type="ECO:0000313" key="2">
    <source>
        <dbReference type="EMBL" id="MEE1944080.1"/>
    </source>
</evidence>
<sequence length="180" mass="20517">MKLASLSLLVLIMAFASCTSESAKQVTGNLEKTSLQPFTDTLKQDTFKIALKGKTSKDMSLFFTIVNFNGEKIYEKEMKAADLLKGFLASAELKKEDDKIKFLQDEVNDFFEDEHFLVPAVMPDEKPDENVPDKAFYEELKQSGLNGFDYSTGKDDKVYIAWSVKEKKVKVYYKCCQLKK</sequence>
<keyword evidence="1" id="KW-0732">Signal</keyword>
<gene>
    <name evidence="2" type="ORF">VRU48_03105</name>
</gene>
<dbReference type="Proteomes" id="UP001336835">
    <property type="component" value="Unassembled WGS sequence"/>
</dbReference>